<dbReference type="EMBL" id="JAHMUF010000012">
    <property type="protein sequence ID" value="KAG7193312.1"/>
    <property type="molecule type" value="Genomic_DNA"/>
</dbReference>
<feature type="region of interest" description="Disordered" evidence="1">
    <location>
        <begin position="103"/>
        <end position="135"/>
    </location>
</feature>
<dbReference type="PANTHER" id="PTHR28232:SF1">
    <property type="entry name" value="TRANSCRIPTIONAL REGULATORY PROTEIN RXT2"/>
    <property type="match status" value="1"/>
</dbReference>
<dbReference type="InterPro" id="IPR013904">
    <property type="entry name" value="RXT2_N"/>
</dbReference>
<feature type="compositionally biased region" description="Acidic residues" evidence="1">
    <location>
        <begin position="103"/>
        <end position="119"/>
    </location>
</feature>
<dbReference type="OrthoDB" id="2405722at2759"/>
<organism evidence="3 4">
    <name type="scientific">Scheffersomyces spartinae</name>
    <dbReference type="NCBI Taxonomy" id="45513"/>
    <lineage>
        <taxon>Eukaryota</taxon>
        <taxon>Fungi</taxon>
        <taxon>Dikarya</taxon>
        <taxon>Ascomycota</taxon>
        <taxon>Saccharomycotina</taxon>
        <taxon>Pichiomycetes</taxon>
        <taxon>Debaryomycetaceae</taxon>
        <taxon>Scheffersomyces</taxon>
    </lineage>
</organism>
<dbReference type="GO" id="GO:0005829">
    <property type="term" value="C:cytosol"/>
    <property type="evidence" value="ECO:0007669"/>
    <property type="project" value="TreeGrafter"/>
</dbReference>
<evidence type="ECO:0000259" key="2">
    <source>
        <dbReference type="Pfam" id="PF08595"/>
    </source>
</evidence>
<evidence type="ECO:0000313" key="3">
    <source>
        <dbReference type="EMBL" id="KAG7193312.1"/>
    </source>
</evidence>
<sequence length="389" mass="44009">MLDSTSIGIISRFKEAVLSRSLQIPEHLNTPRLRSNRGNKLEVEQEGLRSRVVEYDGKDHLVFADSDLQKITLRNKRKWKEFYDPDKNGIKRSAIEAIAQLLESDDEEDEDSEDIDNDTFPDTKTNGNSLSTNGNGGVSLNGTSNSNTNENPLATIKLSEILAPIEHPSEIISHPAISRTFKLTVFHRLSMDLIELIEVEQDTLNWLNKLLQVLNGEDWYYLLEENLGLKAYDHGLDDDRKKRIYDETTAAAADNNSVTTSTATAITTSANANGDDSSLSSGKNIMKYELGVTTTLSLNDEMIDVTDPFFALPETLKRYEAHQADVLPGSNNELFALQEDLINYLQVSIQRQHEYVKNLIELRKGLVRADRLRHDLYKWGKEMYDKKST</sequence>
<dbReference type="InterPro" id="IPR039602">
    <property type="entry name" value="Rxt2"/>
</dbReference>
<accession>A0A9P7V8H1</accession>
<proteinExistence type="predicted"/>
<feature type="compositionally biased region" description="Low complexity" evidence="1">
    <location>
        <begin position="123"/>
        <end position="133"/>
    </location>
</feature>
<dbReference type="GeneID" id="66114100"/>
<evidence type="ECO:0000313" key="4">
    <source>
        <dbReference type="Proteomes" id="UP000790833"/>
    </source>
</evidence>
<dbReference type="PANTHER" id="PTHR28232">
    <property type="entry name" value="TRANSCRIPTIONAL REGULATORY PROTEIN RXT2"/>
    <property type="match status" value="1"/>
</dbReference>
<dbReference type="RefSeq" id="XP_043048860.1">
    <property type="nucleotide sequence ID" value="XM_043191553.1"/>
</dbReference>
<dbReference type="Pfam" id="PF08595">
    <property type="entry name" value="RXT2_N"/>
    <property type="match status" value="1"/>
</dbReference>
<dbReference type="AlphaFoldDB" id="A0A9P7V8H1"/>
<reference evidence="3" key="1">
    <citation type="submission" date="2021-03" db="EMBL/GenBank/DDBJ databases">
        <authorList>
            <person name="Palmer J.M."/>
        </authorList>
    </citation>
    <scope>NUCLEOTIDE SEQUENCE</scope>
    <source>
        <strain evidence="3">ARV_011</strain>
    </source>
</reference>
<feature type="domain" description="Transcriptional regulatory protein RXT2 N-terminal" evidence="2">
    <location>
        <begin position="35"/>
        <end position="217"/>
    </location>
</feature>
<protein>
    <submittedName>
        <fullName evidence="3">Histone deacetylase complex subunit Rxt2</fullName>
    </submittedName>
</protein>
<name>A0A9P7V8H1_9ASCO</name>
<dbReference type="Proteomes" id="UP000790833">
    <property type="component" value="Unassembled WGS sequence"/>
</dbReference>
<dbReference type="GO" id="GO:0033698">
    <property type="term" value="C:Rpd3L complex"/>
    <property type="evidence" value="ECO:0007669"/>
    <property type="project" value="TreeGrafter"/>
</dbReference>
<comment type="caution">
    <text evidence="3">The sequence shown here is derived from an EMBL/GenBank/DDBJ whole genome shotgun (WGS) entry which is preliminary data.</text>
</comment>
<gene>
    <name evidence="3" type="primary">RXT2</name>
    <name evidence="3" type="ORF">KQ657_000726</name>
</gene>
<keyword evidence="4" id="KW-1185">Reference proteome</keyword>
<evidence type="ECO:0000256" key="1">
    <source>
        <dbReference type="SAM" id="MobiDB-lite"/>
    </source>
</evidence>